<dbReference type="Gene3D" id="1.10.287.110">
    <property type="entry name" value="DnaJ domain"/>
    <property type="match status" value="1"/>
</dbReference>
<dbReference type="GeneTree" id="ENSGT00390000018064"/>
<dbReference type="CDD" id="cd06257">
    <property type="entry name" value="DnaJ"/>
    <property type="match status" value="1"/>
</dbReference>
<dbReference type="InterPro" id="IPR036869">
    <property type="entry name" value="J_dom_sf"/>
</dbReference>
<sequence length="212" mass="25102">MNRYVSIFSRKFNRNLHQKLHGNQGILFCRHMNTDPYHVLGINPDATSTTVKSAYIRLSKQYHPDRNPGNEEAKQTFINVQNAYRTIMEKFASVFEGDEKEKVMPYDFTITPLSVENEPQPTYRDRLRHFILYTVFVLSVMVLFSSDNINPILDALYQQWKNVMKVDDETMIRRIHRQTLQEDRELKEVEDCGAELNQSWNNYKVSFRNNKS</sequence>
<dbReference type="InterPro" id="IPR052763">
    <property type="entry name" value="DnaJ_C4"/>
</dbReference>
<evidence type="ECO:0000313" key="3">
    <source>
        <dbReference type="Proteomes" id="UP000007875"/>
    </source>
</evidence>
<dbReference type="PANTHER" id="PTHR44825">
    <property type="match status" value="1"/>
</dbReference>
<dbReference type="PANTHER" id="PTHR44825:SF1">
    <property type="entry name" value="DNAJ HOMOLOG SUBFAMILY C MEMBER 4"/>
    <property type="match status" value="1"/>
</dbReference>
<protein>
    <recommendedName>
        <fullName evidence="1">J domain-containing protein</fullName>
    </recommendedName>
</protein>
<dbReference type="AlphaFoldDB" id="H2Z9L3"/>
<feature type="domain" description="J" evidence="1">
    <location>
        <begin position="35"/>
        <end position="92"/>
    </location>
</feature>
<dbReference type="InParanoid" id="H2Z9L3"/>
<dbReference type="HOGENOM" id="CLU_1309717_0_0_1"/>
<dbReference type="STRING" id="51511.ENSCSAVP00000014278"/>
<dbReference type="InterPro" id="IPR001623">
    <property type="entry name" value="DnaJ_domain"/>
</dbReference>
<reference evidence="2" key="2">
    <citation type="submission" date="2025-08" db="UniProtKB">
        <authorList>
            <consortium name="Ensembl"/>
        </authorList>
    </citation>
    <scope>IDENTIFICATION</scope>
</reference>
<dbReference type="PROSITE" id="PS50076">
    <property type="entry name" value="DNAJ_2"/>
    <property type="match status" value="1"/>
</dbReference>
<dbReference type="PRINTS" id="PR00625">
    <property type="entry name" value="JDOMAIN"/>
</dbReference>
<dbReference type="Pfam" id="PF00226">
    <property type="entry name" value="DnaJ"/>
    <property type="match status" value="1"/>
</dbReference>
<dbReference type="OMA" id="INVQNAY"/>
<dbReference type="eggNOG" id="KOG0712">
    <property type="taxonomic scope" value="Eukaryota"/>
</dbReference>
<dbReference type="SUPFAM" id="SSF46565">
    <property type="entry name" value="Chaperone J-domain"/>
    <property type="match status" value="1"/>
</dbReference>
<organism evidence="2 3">
    <name type="scientific">Ciona savignyi</name>
    <name type="common">Pacific transparent sea squirt</name>
    <dbReference type="NCBI Taxonomy" id="51511"/>
    <lineage>
        <taxon>Eukaryota</taxon>
        <taxon>Metazoa</taxon>
        <taxon>Chordata</taxon>
        <taxon>Tunicata</taxon>
        <taxon>Ascidiacea</taxon>
        <taxon>Phlebobranchia</taxon>
        <taxon>Cionidae</taxon>
        <taxon>Ciona</taxon>
    </lineage>
</organism>
<name>H2Z9L3_CIOSA</name>
<reference evidence="3" key="1">
    <citation type="submission" date="2003-08" db="EMBL/GenBank/DDBJ databases">
        <authorList>
            <person name="Birren B."/>
            <person name="Nusbaum C."/>
            <person name="Abebe A."/>
            <person name="Abouelleil A."/>
            <person name="Adekoya E."/>
            <person name="Ait-zahra M."/>
            <person name="Allen N."/>
            <person name="Allen T."/>
            <person name="An P."/>
            <person name="Anderson M."/>
            <person name="Anderson S."/>
            <person name="Arachchi H."/>
            <person name="Armbruster J."/>
            <person name="Bachantsang P."/>
            <person name="Baldwin J."/>
            <person name="Barry A."/>
            <person name="Bayul T."/>
            <person name="Blitshsteyn B."/>
            <person name="Bloom T."/>
            <person name="Blye J."/>
            <person name="Boguslavskiy L."/>
            <person name="Borowsky M."/>
            <person name="Boukhgalter B."/>
            <person name="Brunache A."/>
            <person name="Butler J."/>
            <person name="Calixte N."/>
            <person name="Calvo S."/>
            <person name="Camarata J."/>
            <person name="Campo K."/>
            <person name="Chang J."/>
            <person name="Cheshatsang Y."/>
            <person name="Citroen M."/>
            <person name="Collymore A."/>
            <person name="Considine T."/>
            <person name="Cook A."/>
            <person name="Cooke P."/>
            <person name="Corum B."/>
            <person name="Cuomo C."/>
            <person name="David R."/>
            <person name="Dawoe T."/>
            <person name="Degray S."/>
            <person name="Dodge S."/>
            <person name="Dooley K."/>
            <person name="Dorje P."/>
            <person name="Dorjee K."/>
            <person name="Dorris L."/>
            <person name="Duffey N."/>
            <person name="Dupes A."/>
            <person name="Elkins T."/>
            <person name="Engels R."/>
            <person name="Erickson J."/>
            <person name="Farina A."/>
            <person name="Faro S."/>
            <person name="Ferreira P."/>
            <person name="Fischer H."/>
            <person name="Fitzgerald M."/>
            <person name="Foley K."/>
            <person name="Gage D."/>
            <person name="Galagan J."/>
            <person name="Gearin G."/>
            <person name="Gnerre S."/>
            <person name="Gnirke A."/>
            <person name="Goyette A."/>
            <person name="Graham J."/>
            <person name="Grandbois E."/>
            <person name="Gyaltsen K."/>
            <person name="Hafez N."/>
            <person name="Hagopian D."/>
            <person name="Hagos B."/>
            <person name="Hall J."/>
            <person name="Hatcher B."/>
            <person name="Heller A."/>
            <person name="Higgins H."/>
            <person name="Honan T."/>
            <person name="Horn A."/>
            <person name="Houde N."/>
            <person name="Hughes L."/>
            <person name="Hulme W."/>
            <person name="Husby E."/>
            <person name="Iliev I."/>
            <person name="Jaffe D."/>
            <person name="Jones C."/>
            <person name="Kamal M."/>
            <person name="Kamat A."/>
            <person name="Kamvysselis M."/>
            <person name="Karlsson E."/>
            <person name="Kells C."/>
            <person name="Kieu A."/>
            <person name="Kisner P."/>
            <person name="Kodira C."/>
            <person name="Kulbokas E."/>
            <person name="Labutti K."/>
            <person name="Lama D."/>
            <person name="Landers T."/>
            <person name="Leger J."/>
            <person name="Levine S."/>
            <person name="Lewis D."/>
            <person name="Lewis T."/>
            <person name="Lindblad-toh K."/>
            <person name="Liu X."/>
            <person name="Lokyitsang T."/>
            <person name="Lokyitsang Y."/>
            <person name="Lucien O."/>
            <person name="Lui A."/>
            <person name="Ma L.J."/>
            <person name="Mabbitt R."/>
            <person name="Macdonald J."/>
            <person name="Maclean C."/>
            <person name="Major J."/>
            <person name="Manning J."/>
            <person name="Marabella R."/>
            <person name="Maru K."/>
            <person name="Matthews C."/>
            <person name="Mauceli E."/>
            <person name="Mccarthy M."/>
            <person name="Mcdonough S."/>
            <person name="Mcghee T."/>
            <person name="Meldrim J."/>
            <person name="Meneus L."/>
            <person name="Mesirov J."/>
            <person name="Mihalev A."/>
            <person name="Mihova T."/>
            <person name="Mikkelsen T."/>
            <person name="Mlenga V."/>
            <person name="Moru K."/>
            <person name="Mozes J."/>
            <person name="Mulrain L."/>
            <person name="Munson G."/>
            <person name="Naylor J."/>
            <person name="Newes C."/>
            <person name="Nguyen C."/>
            <person name="Nguyen N."/>
            <person name="Nguyen T."/>
            <person name="Nicol R."/>
            <person name="Nielsen C."/>
            <person name="Nizzari M."/>
            <person name="Norbu C."/>
            <person name="Norbu N."/>
            <person name="O'donnell P."/>
            <person name="Okoawo O."/>
            <person name="O'leary S."/>
            <person name="Omotosho B."/>
            <person name="O'neill K."/>
            <person name="Osman S."/>
            <person name="Parker S."/>
            <person name="Perrin D."/>
            <person name="Phunkhang P."/>
            <person name="Piqani B."/>
            <person name="Purcell S."/>
            <person name="Rachupka T."/>
            <person name="Ramasamy U."/>
            <person name="Rameau R."/>
            <person name="Ray V."/>
            <person name="Raymond C."/>
            <person name="Retta R."/>
            <person name="Richardson S."/>
            <person name="Rise C."/>
            <person name="Rodriguez J."/>
            <person name="Rogers J."/>
            <person name="Rogov P."/>
            <person name="Rutman M."/>
            <person name="Schupbach R."/>
            <person name="Seaman C."/>
            <person name="Settipalli S."/>
            <person name="Sharpe T."/>
            <person name="Sheridan J."/>
            <person name="Sherpa N."/>
            <person name="Shi J."/>
            <person name="Smirnov S."/>
            <person name="Smith C."/>
            <person name="Sougnez C."/>
            <person name="Spencer B."/>
            <person name="Stalker J."/>
            <person name="Stange-thomann N."/>
            <person name="Stavropoulos S."/>
            <person name="Stetson K."/>
            <person name="Stone C."/>
            <person name="Stone S."/>
            <person name="Stubbs M."/>
            <person name="Talamas J."/>
            <person name="Tchuinga P."/>
            <person name="Tenzing P."/>
            <person name="Tesfaye S."/>
            <person name="Theodore J."/>
            <person name="Thoulutsang Y."/>
            <person name="Topham K."/>
            <person name="Towey S."/>
            <person name="Tsamla T."/>
            <person name="Tsomo N."/>
            <person name="Vallee D."/>
            <person name="Vassiliev H."/>
            <person name="Venkataraman V."/>
            <person name="Vinson J."/>
            <person name="Vo A."/>
            <person name="Wade C."/>
            <person name="Wang S."/>
            <person name="Wangchuk T."/>
            <person name="Wangdi T."/>
            <person name="Whittaker C."/>
            <person name="Wilkinson J."/>
            <person name="Wu Y."/>
            <person name="Wyman D."/>
            <person name="Yadav S."/>
            <person name="Yang S."/>
            <person name="Yang X."/>
            <person name="Yeager S."/>
            <person name="Yee E."/>
            <person name="Young G."/>
            <person name="Zainoun J."/>
            <person name="Zembeck L."/>
            <person name="Zimmer A."/>
            <person name="Zody M."/>
            <person name="Lander E."/>
        </authorList>
    </citation>
    <scope>NUCLEOTIDE SEQUENCE [LARGE SCALE GENOMIC DNA]</scope>
</reference>
<keyword evidence="3" id="KW-1185">Reference proteome</keyword>
<dbReference type="Ensembl" id="ENSCSAVT00000014443.1">
    <property type="protein sequence ID" value="ENSCSAVP00000014278.1"/>
    <property type="gene ID" value="ENSCSAVG00000008364.1"/>
</dbReference>
<dbReference type="Proteomes" id="UP000007875">
    <property type="component" value="Unassembled WGS sequence"/>
</dbReference>
<reference evidence="2" key="3">
    <citation type="submission" date="2025-09" db="UniProtKB">
        <authorList>
            <consortium name="Ensembl"/>
        </authorList>
    </citation>
    <scope>IDENTIFICATION</scope>
</reference>
<evidence type="ECO:0000313" key="2">
    <source>
        <dbReference type="Ensembl" id="ENSCSAVP00000014278.1"/>
    </source>
</evidence>
<evidence type="ECO:0000259" key="1">
    <source>
        <dbReference type="PROSITE" id="PS50076"/>
    </source>
</evidence>
<dbReference type="SMART" id="SM00271">
    <property type="entry name" value="DnaJ"/>
    <property type="match status" value="1"/>
</dbReference>
<proteinExistence type="predicted"/>
<accession>H2Z9L3</accession>